<keyword evidence="3" id="KW-1185">Reference proteome</keyword>
<dbReference type="AlphaFoldDB" id="A0AAW0R979"/>
<evidence type="ECO:0000313" key="3">
    <source>
        <dbReference type="Proteomes" id="UP001392437"/>
    </source>
</evidence>
<dbReference type="PANTHER" id="PTHR38166:SF1">
    <property type="entry name" value="C2H2-TYPE DOMAIN-CONTAINING PROTEIN"/>
    <property type="match status" value="1"/>
</dbReference>
<protein>
    <recommendedName>
        <fullName evidence="4">C2H2-type domain-containing protein</fullName>
    </recommendedName>
</protein>
<sequence>MVHVSPIFGNSQIPQGHSRYDGASMAEDNLDNGSNDARGQPLYRNATDMVEDAKPDPRSISYLEVPRLICPFYKRDPAKYGTSRTCVGPGYSTVARIKEHLQRRHVLPTHQCDRCLVTFESGPSLEHHRHAEVPCGAREKQSMDGIDEDTWRKIKKKSKYKTQSESERWADIYRTLFPSADVPSPYREECSPSSALEQYQIHLRSSLPELFIQGMVQQFGGSEPIQRNLVRKIMNQCMDKANTAFRTGGTSGQSEAGSAPIPPTEITSCVSSPDSSLFKASDLAGWLDLALQPGKDPCWSEALDQDEPIGGC</sequence>
<dbReference type="PANTHER" id="PTHR38166">
    <property type="entry name" value="C2H2-TYPE DOMAIN-CONTAINING PROTEIN-RELATED"/>
    <property type="match status" value="1"/>
</dbReference>
<organism evidence="2 3">
    <name type="scientific">Apiospora kogelbergensis</name>
    <dbReference type="NCBI Taxonomy" id="1337665"/>
    <lineage>
        <taxon>Eukaryota</taxon>
        <taxon>Fungi</taxon>
        <taxon>Dikarya</taxon>
        <taxon>Ascomycota</taxon>
        <taxon>Pezizomycotina</taxon>
        <taxon>Sordariomycetes</taxon>
        <taxon>Xylariomycetidae</taxon>
        <taxon>Amphisphaeriales</taxon>
        <taxon>Apiosporaceae</taxon>
        <taxon>Apiospora</taxon>
    </lineage>
</organism>
<evidence type="ECO:0000256" key="1">
    <source>
        <dbReference type="SAM" id="MobiDB-lite"/>
    </source>
</evidence>
<feature type="region of interest" description="Disordered" evidence="1">
    <location>
        <begin position="245"/>
        <end position="264"/>
    </location>
</feature>
<accession>A0AAW0R979</accession>
<dbReference type="EMBL" id="JAQQWP010000002">
    <property type="protein sequence ID" value="KAK8130442.1"/>
    <property type="molecule type" value="Genomic_DNA"/>
</dbReference>
<dbReference type="Proteomes" id="UP001392437">
    <property type="component" value="Unassembled WGS sequence"/>
</dbReference>
<evidence type="ECO:0000313" key="2">
    <source>
        <dbReference type="EMBL" id="KAK8130442.1"/>
    </source>
</evidence>
<name>A0AAW0R979_9PEZI</name>
<reference evidence="2 3" key="1">
    <citation type="submission" date="2023-01" db="EMBL/GenBank/DDBJ databases">
        <title>Analysis of 21 Apiospora genomes using comparative genomics revels a genus with tremendous synthesis potential of carbohydrate active enzymes and secondary metabolites.</title>
        <authorList>
            <person name="Sorensen T."/>
        </authorList>
    </citation>
    <scope>NUCLEOTIDE SEQUENCE [LARGE SCALE GENOMIC DNA]</scope>
    <source>
        <strain evidence="2 3">CBS 117206</strain>
    </source>
</reference>
<evidence type="ECO:0008006" key="4">
    <source>
        <dbReference type="Google" id="ProtNLM"/>
    </source>
</evidence>
<feature type="region of interest" description="Disordered" evidence="1">
    <location>
        <begin position="1"/>
        <end position="41"/>
    </location>
</feature>
<proteinExistence type="predicted"/>
<gene>
    <name evidence="2" type="ORF">PG999_002822</name>
</gene>
<comment type="caution">
    <text evidence="2">The sequence shown here is derived from an EMBL/GenBank/DDBJ whole genome shotgun (WGS) entry which is preliminary data.</text>
</comment>